<organism evidence="8">
    <name type="scientific">mine drainage metagenome</name>
    <dbReference type="NCBI Taxonomy" id="410659"/>
    <lineage>
        <taxon>unclassified sequences</taxon>
        <taxon>metagenomes</taxon>
        <taxon>ecological metagenomes</taxon>
    </lineage>
</organism>
<comment type="similarity">
    <text evidence="2">Belongs to the UbiH/COQ6 family.</text>
</comment>
<dbReference type="GO" id="GO:0004497">
    <property type="term" value="F:monooxygenase activity"/>
    <property type="evidence" value="ECO:0007669"/>
    <property type="project" value="UniProtKB-KW"/>
</dbReference>
<dbReference type="InterPro" id="IPR002938">
    <property type="entry name" value="FAD-bd"/>
</dbReference>
<evidence type="ECO:0000259" key="7">
    <source>
        <dbReference type="Pfam" id="PF01494"/>
    </source>
</evidence>
<dbReference type="Pfam" id="PF01494">
    <property type="entry name" value="FAD_binding_3"/>
    <property type="match status" value="1"/>
</dbReference>
<dbReference type="InterPro" id="IPR036188">
    <property type="entry name" value="FAD/NAD-bd_sf"/>
</dbReference>
<keyword evidence="4" id="KW-0274">FAD</keyword>
<evidence type="ECO:0000256" key="3">
    <source>
        <dbReference type="ARBA" id="ARBA00022630"/>
    </source>
</evidence>
<dbReference type="AlphaFoldDB" id="A0A1J5SKP9"/>
<evidence type="ECO:0000256" key="1">
    <source>
        <dbReference type="ARBA" id="ARBA00001974"/>
    </source>
</evidence>
<protein>
    <submittedName>
        <fullName evidence="8">2-octaprenyl-6-methoxyphenol hydroxylase</fullName>
        <ecNumber evidence="8">1.14.13.-</ecNumber>
    </submittedName>
</protein>
<evidence type="ECO:0000313" key="8">
    <source>
        <dbReference type="EMBL" id="OIR04592.1"/>
    </source>
</evidence>
<keyword evidence="3" id="KW-0285">Flavoprotein</keyword>
<keyword evidence="6" id="KW-0503">Monooxygenase</keyword>
<sequence>MQDALKNTGNIVIVGGGPVGAVLALLLAKQGIACTVLEARKQGAAFTESRALALSFGSRRILERLGIWPQLSPRATAINTIHVSQKGSIGRSVLHAHDYQQEALGYVLSYGALSEALDTALAEQPEVNFIFEASAETITHNTTQASVTYSHQNQSHTLDSTLLVLADGGRSLDEIAGLTRETKEYGHDALITKVRAELPHNNIAYERFTTNGPMALLPNGERDFSLVWTGRKDLIEPLLTLSDDAFLAQFHAQFGDRVGRFLSVEKRMCFPLRLSQLKTSNTQHLVVIGNAAQTMHPVAGQGFNVGLRDAGALAKQIAITPVLELGSSEMLATYQTSRKTDTRNGLLFTDFLVNIFSNDILGMPALRSTGLGLFDLLKPVKKHLVSKMSFGK</sequence>
<evidence type="ECO:0000256" key="2">
    <source>
        <dbReference type="ARBA" id="ARBA00005349"/>
    </source>
</evidence>
<reference evidence="8" key="1">
    <citation type="submission" date="2016-10" db="EMBL/GenBank/DDBJ databases">
        <title>Sequence of Gallionella enrichment culture.</title>
        <authorList>
            <person name="Poehlein A."/>
            <person name="Muehling M."/>
            <person name="Daniel R."/>
        </authorList>
    </citation>
    <scope>NUCLEOTIDE SEQUENCE</scope>
</reference>
<dbReference type="PANTHER" id="PTHR43876">
    <property type="entry name" value="UBIQUINONE BIOSYNTHESIS MONOOXYGENASE COQ6, MITOCHONDRIAL"/>
    <property type="match status" value="1"/>
</dbReference>
<dbReference type="GO" id="GO:0016705">
    <property type="term" value="F:oxidoreductase activity, acting on paired donors, with incorporation or reduction of molecular oxygen"/>
    <property type="evidence" value="ECO:0007669"/>
    <property type="project" value="InterPro"/>
</dbReference>
<gene>
    <name evidence="8" type="primary">ubiH_4</name>
    <name evidence="8" type="ORF">GALL_132620</name>
</gene>
<proteinExistence type="inferred from homology"/>
<dbReference type="PANTHER" id="PTHR43876:SF7">
    <property type="entry name" value="UBIQUINONE BIOSYNTHESIS MONOOXYGENASE COQ6, MITOCHONDRIAL"/>
    <property type="match status" value="1"/>
</dbReference>
<dbReference type="NCBIfam" id="TIGR01988">
    <property type="entry name" value="Ubi-OHases"/>
    <property type="match status" value="1"/>
</dbReference>
<dbReference type="EC" id="1.14.13.-" evidence="8"/>
<dbReference type="InterPro" id="IPR018168">
    <property type="entry name" value="Ubi_Hdrlase_CS"/>
</dbReference>
<dbReference type="PRINTS" id="PR00420">
    <property type="entry name" value="RNGMNOXGNASE"/>
</dbReference>
<dbReference type="InterPro" id="IPR010971">
    <property type="entry name" value="UbiH/COQ6"/>
</dbReference>
<dbReference type="InterPro" id="IPR051205">
    <property type="entry name" value="UbiH/COQ6_monooxygenase"/>
</dbReference>
<dbReference type="GO" id="GO:0006744">
    <property type="term" value="P:ubiquinone biosynthetic process"/>
    <property type="evidence" value="ECO:0007669"/>
    <property type="project" value="InterPro"/>
</dbReference>
<comment type="caution">
    <text evidence="8">The sequence shown here is derived from an EMBL/GenBank/DDBJ whole genome shotgun (WGS) entry which is preliminary data.</text>
</comment>
<evidence type="ECO:0000256" key="4">
    <source>
        <dbReference type="ARBA" id="ARBA00022827"/>
    </source>
</evidence>
<dbReference type="Gene3D" id="3.50.50.60">
    <property type="entry name" value="FAD/NAD(P)-binding domain"/>
    <property type="match status" value="2"/>
</dbReference>
<accession>A0A1J5SKP9</accession>
<dbReference type="GO" id="GO:0071949">
    <property type="term" value="F:FAD binding"/>
    <property type="evidence" value="ECO:0007669"/>
    <property type="project" value="InterPro"/>
</dbReference>
<evidence type="ECO:0000256" key="5">
    <source>
        <dbReference type="ARBA" id="ARBA00023002"/>
    </source>
</evidence>
<name>A0A1J5SKP9_9ZZZZ</name>
<dbReference type="SUPFAM" id="SSF51905">
    <property type="entry name" value="FAD/NAD(P)-binding domain"/>
    <property type="match status" value="1"/>
</dbReference>
<feature type="domain" description="FAD-binding" evidence="7">
    <location>
        <begin position="11"/>
        <end position="339"/>
    </location>
</feature>
<dbReference type="EMBL" id="MLJW01000056">
    <property type="protein sequence ID" value="OIR04592.1"/>
    <property type="molecule type" value="Genomic_DNA"/>
</dbReference>
<evidence type="ECO:0000256" key="6">
    <source>
        <dbReference type="ARBA" id="ARBA00023033"/>
    </source>
</evidence>
<keyword evidence="5 8" id="KW-0560">Oxidoreductase</keyword>
<comment type="cofactor">
    <cofactor evidence="1">
        <name>FAD</name>
        <dbReference type="ChEBI" id="CHEBI:57692"/>
    </cofactor>
</comment>
<dbReference type="PROSITE" id="PS01304">
    <property type="entry name" value="UBIH"/>
    <property type="match status" value="1"/>
</dbReference>